<evidence type="ECO:0000256" key="1">
    <source>
        <dbReference type="SAM" id="Coils"/>
    </source>
</evidence>
<gene>
    <name evidence="2" type="ORF">HG536_0B03350</name>
</gene>
<accession>A0A7G3ZD86</accession>
<dbReference type="PANTHER" id="PTHR28015:SF1">
    <property type="entry name" value="ATP SYNTHASE ASSEMBLY FACTOR FMC1, MITOCHONDRIAL"/>
    <property type="match status" value="1"/>
</dbReference>
<feature type="coiled-coil region" evidence="1">
    <location>
        <begin position="60"/>
        <end position="87"/>
    </location>
</feature>
<evidence type="ECO:0000313" key="3">
    <source>
        <dbReference type="Proteomes" id="UP000515788"/>
    </source>
</evidence>
<dbReference type="EMBL" id="CP059247">
    <property type="protein sequence ID" value="QLL31472.1"/>
    <property type="molecule type" value="Genomic_DNA"/>
</dbReference>
<dbReference type="Proteomes" id="UP000515788">
    <property type="component" value="Chromosome 2"/>
</dbReference>
<dbReference type="OrthoDB" id="15893at2759"/>
<dbReference type="KEGG" id="tgb:HG536_0B03350"/>
<sequence>MIGTDALKAYRCLIRAMVRSDRKSRIAQRMEQRRKEIAMLTYKRMNVVRAQNAATDSMQKTKLFKELQMLNRQVDLLKNEKIEHDKRLHFVGDTSILRENLVERSDGERPRLLQHLEDIAAFLNNQREYDELIERYNGGSKLSQSETVRRTASKVGLEVPF</sequence>
<dbReference type="Pfam" id="PF13233">
    <property type="entry name" value="Complex1_LYR_2"/>
    <property type="match status" value="1"/>
</dbReference>
<dbReference type="GO" id="GO:0005759">
    <property type="term" value="C:mitochondrial matrix"/>
    <property type="evidence" value="ECO:0007669"/>
    <property type="project" value="TreeGrafter"/>
</dbReference>
<dbReference type="GO" id="GO:0033615">
    <property type="term" value="P:mitochondrial proton-transporting ATP synthase complex assembly"/>
    <property type="evidence" value="ECO:0007669"/>
    <property type="project" value="InterPro"/>
</dbReference>
<dbReference type="PANTHER" id="PTHR28015">
    <property type="entry name" value="ATP SYNTHASE ASSEMBLY FACTOR FMC1, MITOCHONDRIAL"/>
    <property type="match status" value="1"/>
</dbReference>
<dbReference type="GeneID" id="59324591"/>
<dbReference type="AlphaFoldDB" id="A0A7G3ZD86"/>
<reference evidence="2 3" key="1">
    <citation type="submission" date="2020-06" db="EMBL/GenBank/DDBJ databases">
        <title>The yeast mating-type switching endonuclease HO is a domesticated member of an unorthodox homing genetic element family.</title>
        <authorList>
            <person name="Coughlan A.Y."/>
            <person name="Lombardi L."/>
            <person name="Braun-Galleani S."/>
            <person name="Martos A.R."/>
            <person name="Galeote V."/>
            <person name="Bigey F."/>
            <person name="Dequin S."/>
            <person name="Byrne K.P."/>
            <person name="Wolfe K.H."/>
        </authorList>
    </citation>
    <scope>NUCLEOTIDE SEQUENCE [LARGE SCALE GENOMIC DNA]</scope>
    <source>
        <strain evidence="2 3">CBS764</strain>
    </source>
</reference>
<keyword evidence="3" id="KW-1185">Reference proteome</keyword>
<evidence type="ECO:0000313" key="2">
    <source>
        <dbReference type="EMBL" id="QLL31472.1"/>
    </source>
</evidence>
<organism evidence="2 3">
    <name type="scientific">Torulaspora globosa</name>
    <dbReference type="NCBI Taxonomy" id="48254"/>
    <lineage>
        <taxon>Eukaryota</taxon>
        <taxon>Fungi</taxon>
        <taxon>Dikarya</taxon>
        <taxon>Ascomycota</taxon>
        <taxon>Saccharomycotina</taxon>
        <taxon>Saccharomycetes</taxon>
        <taxon>Saccharomycetales</taxon>
        <taxon>Saccharomycetaceae</taxon>
        <taxon>Torulaspora</taxon>
    </lineage>
</organism>
<dbReference type="RefSeq" id="XP_037138147.1">
    <property type="nucleotide sequence ID" value="XM_037282252.1"/>
</dbReference>
<name>A0A7G3ZD86_9SACH</name>
<protein>
    <submittedName>
        <fullName evidence="2">Uncharacterized protein</fullName>
    </submittedName>
</protein>
<dbReference type="InterPro" id="IPR039196">
    <property type="entry name" value="Fmc1"/>
</dbReference>
<proteinExistence type="predicted"/>
<keyword evidence="1" id="KW-0175">Coiled coil</keyword>